<dbReference type="Proteomes" id="UP000824001">
    <property type="component" value="Unassembled WGS sequence"/>
</dbReference>
<reference evidence="2" key="1">
    <citation type="submission" date="2020-10" db="EMBL/GenBank/DDBJ databases">
        <authorList>
            <person name="Gilroy R."/>
        </authorList>
    </citation>
    <scope>NUCLEOTIDE SEQUENCE</scope>
    <source>
        <strain evidence="2">ChiHjej10B9-9673</strain>
    </source>
</reference>
<dbReference type="AlphaFoldDB" id="A0A9D1FCJ2"/>
<reference evidence="2" key="2">
    <citation type="journal article" date="2021" name="PeerJ">
        <title>Extensive microbial diversity within the chicken gut microbiome revealed by metagenomics and culture.</title>
        <authorList>
            <person name="Gilroy R."/>
            <person name="Ravi A."/>
            <person name="Getino M."/>
            <person name="Pursley I."/>
            <person name="Horton D.L."/>
            <person name="Alikhan N.F."/>
            <person name="Baker D."/>
            <person name="Gharbi K."/>
            <person name="Hall N."/>
            <person name="Watson M."/>
            <person name="Adriaenssens E.M."/>
            <person name="Foster-Nyarko E."/>
            <person name="Jarju S."/>
            <person name="Secka A."/>
            <person name="Antonio M."/>
            <person name="Oren A."/>
            <person name="Chaudhuri R.R."/>
            <person name="La Ragione R."/>
            <person name="Hildebrand F."/>
            <person name="Pallen M.J."/>
        </authorList>
    </citation>
    <scope>NUCLEOTIDE SEQUENCE</scope>
    <source>
        <strain evidence="2">ChiHjej10B9-9673</strain>
    </source>
</reference>
<evidence type="ECO:0000256" key="1">
    <source>
        <dbReference type="SAM" id="Phobius"/>
    </source>
</evidence>
<proteinExistence type="predicted"/>
<feature type="transmembrane region" description="Helical" evidence="1">
    <location>
        <begin position="45"/>
        <end position="71"/>
    </location>
</feature>
<name>A0A9D1FCJ2_9FIRM</name>
<protein>
    <submittedName>
        <fullName evidence="2">DUF2975 domain-containing protein</fullName>
    </submittedName>
</protein>
<sequence length="159" mass="17476">MNQKSLSVWLRVICAVGMLCTLFLSFMVMPMLGRAILYEYEELAWLYWPCLIFFWLTAAAVLAFLVLVWLIARDIGRDRSFTLVNARRLGACSVLALADTLLYVSAGCVLMAFHLAHFALIVLGVILCAVGAAVSVACAALSHLTRKAADMQSENDLTV</sequence>
<feature type="transmembrane region" description="Helical" evidence="1">
    <location>
        <begin position="119"/>
        <end position="141"/>
    </location>
</feature>
<gene>
    <name evidence="2" type="ORF">IAC18_02400</name>
</gene>
<organism evidence="2 3">
    <name type="scientific">Candidatus Scatomorpha merdipullorum</name>
    <dbReference type="NCBI Taxonomy" id="2840927"/>
    <lineage>
        <taxon>Bacteria</taxon>
        <taxon>Bacillati</taxon>
        <taxon>Bacillota</taxon>
        <taxon>Clostridia</taxon>
        <taxon>Eubacteriales</taxon>
        <taxon>Candidatus Scatomorpha</taxon>
    </lineage>
</organism>
<evidence type="ECO:0000313" key="2">
    <source>
        <dbReference type="EMBL" id="HIS66393.1"/>
    </source>
</evidence>
<keyword evidence="1" id="KW-1133">Transmembrane helix</keyword>
<feature type="transmembrane region" description="Helical" evidence="1">
    <location>
        <begin position="12"/>
        <end position="33"/>
    </location>
</feature>
<dbReference type="InterPro" id="IPR021354">
    <property type="entry name" value="DUF2975"/>
</dbReference>
<dbReference type="Pfam" id="PF11188">
    <property type="entry name" value="DUF2975"/>
    <property type="match status" value="1"/>
</dbReference>
<keyword evidence="1" id="KW-0812">Transmembrane</keyword>
<dbReference type="EMBL" id="DVJK01000065">
    <property type="protein sequence ID" value="HIS66393.1"/>
    <property type="molecule type" value="Genomic_DNA"/>
</dbReference>
<feature type="transmembrane region" description="Helical" evidence="1">
    <location>
        <begin position="92"/>
        <end position="113"/>
    </location>
</feature>
<comment type="caution">
    <text evidence="2">The sequence shown here is derived from an EMBL/GenBank/DDBJ whole genome shotgun (WGS) entry which is preliminary data.</text>
</comment>
<evidence type="ECO:0000313" key="3">
    <source>
        <dbReference type="Proteomes" id="UP000824001"/>
    </source>
</evidence>
<keyword evidence="1" id="KW-0472">Membrane</keyword>
<accession>A0A9D1FCJ2</accession>